<name>A0A645E972_9ZZZZ</name>
<dbReference type="EMBL" id="VSSQ01044161">
    <property type="protein sequence ID" value="MPM97959.1"/>
    <property type="molecule type" value="Genomic_DNA"/>
</dbReference>
<comment type="caution">
    <text evidence="1">The sequence shown here is derived from an EMBL/GenBank/DDBJ whole genome shotgun (WGS) entry which is preliminary data.</text>
</comment>
<accession>A0A645E972</accession>
<reference evidence="1" key="1">
    <citation type="submission" date="2019-08" db="EMBL/GenBank/DDBJ databases">
        <authorList>
            <person name="Kucharzyk K."/>
            <person name="Murdoch R.W."/>
            <person name="Higgins S."/>
            <person name="Loffler F."/>
        </authorList>
    </citation>
    <scope>NUCLEOTIDE SEQUENCE</scope>
</reference>
<proteinExistence type="predicted"/>
<sequence>MARQGRILNPLLDVEIIGSEPVRLREDVFALRVAQVEPFRQIHQEDDRELESFAGMDGHDSDGILIVAEGGRLGQILVALLDLLDEADELEQPFVVRFLVFLGPLIECVQIGCPLLAGDHAADIIQEVGVVVDGPDQRNEAAPSGRVAPFEQAAHEQRQFAVRILYFRSLLDSGSFAYFDEMLHSFVEIAVLLLDADQRQLLLVQTDDRRTQDCR</sequence>
<dbReference type="AlphaFoldDB" id="A0A645E972"/>
<organism evidence="1">
    <name type="scientific">bioreactor metagenome</name>
    <dbReference type="NCBI Taxonomy" id="1076179"/>
    <lineage>
        <taxon>unclassified sequences</taxon>
        <taxon>metagenomes</taxon>
        <taxon>ecological metagenomes</taxon>
    </lineage>
</organism>
<gene>
    <name evidence="1" type="ORF">SDC9_145140</name>
</gene>
<protein>
    <submittedName>
        <fullName evidence="1">Uncharacterized protein</fullName>
    </submittedName>
</protein>
<evidence type="ECO:0000313" key="1">
    <source>
        <dbReference type="EMBL" id="MPM97959.1"/>
    </source>
</evidence>